<organism evidence="1">
    <name type="scientific">marine sediment metagenome</name>
    <dbReference type="NCBI Taxonomy" id="412755"/>
    <lineage>
        <taxon>unclassified sequences</taxon>
        <taxon>metagenomes</taxon>
        <taxon>ecological metagenomes</taxon>
    </lineage>
</organism>
<comment type="caution">
    <text evidence="1">The sequence shown here is derived from an EMBL/GenBank/DDBJ whole genome shotgun (WGS) entry which is preliminary data.</text>
</comment>
<dbReference type="Gene3D" id="3.60.20.10">
    <property type="entry name" value="Glutamine Phosphoribosylpyrophosphate, subunit 1, domain 1"/>
    <property type="match status" value="1"/>
</dbReference>
<dbReference type="EMBL" id="LAZR01024901">
    <property type="protein sequence ID" value="KKL73628.1"/>
    <property type="molecule type" value="Genomic_DNA"/>
</dbReference>
<gene>
    <name evidence="1" type="ORF">LCGC14_2072960</name>
</gene>
<name>A0A0F9EHP6_9ZZZZ</name>
<reference evidence="1" key="1">
    <citation type="journal article" date="2015" name="Nature">
        <title>Complex archaea that bridge the gap between prokaryotes and eukaryotes.</title>
        <authorList>
            <person name="Spang A."/>
            <person name="Saw J.H."/>
            <person name="Jorgensen S.L."/>
            <person name="Zaremba-Niedzwiedzka K."/>
            <person name="Martijn J."/>
            <person name="Lind A.E."/>
            <person name="van Eijk R."/>
            <person name="Schleper C."/>
            <person name="Guy L."/>
            <person name="Ettema T.J."/>
        </authorList>
    </citation>
    <scope>NUCLEOTIDE SEQUENCE</scope>
</reference>
<dbReference type="AlphaFoldDB" id="A0A0F9EHP6"/>
<dbReference type="SUPFAM" id="SSF56235">
    <property type="entry name" value="N-terminal nucleophile aminohydrolases (Ntn hydrolases)"/>
    <property type="match status" value="1"/>
</dbReference>
<proteinExistence type="predicted"/>
<dbReference type="InterPro" id="IPR029055">
    <property type="entry name" value="Ntn_hydrolases_N"/>
</dbReference>
<accession>A0A0F9EHP6</accession>
<sequence length="51" mass="5755">GHPGSRHYGDMIGMWQRVENHPMLWERASVEKHMRGRLVLAPSGSDGVEEA</sequence>
<feature type="non-terminal residue" evidence="1">
    <location>
        <position position="1"/>
    </location>
</feature>
<protein>
    <submittedName>
        <fullName evidence="1">Uncharacterized protein</fullName>
    </submittedName>
</protein>
<evidence type="ECO:0000313" key="1">
    <source>
        <dbReference type="EMBL" id="KKL73628.1"/>
    </source>
</evidence>